<dbReference type="NCBIfam" id="TIGR01641">
    <property type="entry name" value="phageSPP1_gp7"/>
    <property type="match status" value="1"/>
</dbReference>
<evidence type="ECO:0000313" key="2">
    <source>
        <dbReference type="EMBL" id="EFM92375.1"/>
    </source>
</evidence>
<gene>
    <name evidence="2" type="ORF">appser6_5790</name>
</gene>
<sequence length="281" mass="32851">MGGQVKKSWKWLDWIFRNIKKEILESLNRAGRLTVNINLTAAELATLYEEWQSIIDKYLFFKTEEQKYKWFEEFIAEAYGKGAHQAISELSTQSEIYKELRVVSSLMHEPYYQERLMIAFTASYDAWKGFSVVMRTDLSKIIGEAVLNGDNVKETARKIKQRLNISHKRARLIAQTEQLEIYRRGEWDEVREAQELGFNAQLLHISALKPTTRITHAQRHGKIFTVEDVETWYQKDGNRYNCYCKQSLIIVNDDGTTDSDGVLADLSVERRKWLGVLRKSK</sequence>
<dbReference type="AlphaFoldDB" id="A0A828PKA8"/>
<accession>A0A828PKA8</accession>
<evidence type="ECO:0000259" key="1">
    <source>
        <dbReference type="Pfam" id="PF04233"/>
    </source>
</evidence>
<organism evidence="2 3">
    <name type="scientific">Actinobacillus pleuropneumoniae serovar 6 str. Femo</name>
    <dbReference type="NCBI Taxonomy" id="754256"/>
    <lineage>
        <taxon>Bacteria</taxon>
        <taxon>Pseudomonadati</taxon>
        <taxon>Pseudomonadota</taxon>
        <taxon>Gammaproteobacteria</taxon>
        <taxon>Pasteurellales</taxon>
        <taxon>Pasteurellaceae</taxon>
        <taxon>Actinobacillus</taxon>
    </lineage>
</organism>
<dbReference type="Pfam" id="PF04233">
    <property type="entry name" value="Phage_Mu_F"/>
    <property type="match status" value="1"/>
</dbReference>
<protein>
    <submittedName>
        <fullName evidence="2">Methyl-accepting chemotaxis protein</fullName>
    </submittedName>
</protein>
<dbReference type="EMBL" id="ADOG01000009">
    <property type="protein sequence ID" value="EFM92375.1"/>
    <property type="molecule type" value="Genomic_DNA"/>
</dbReference>
<comment type="caution">
    <text evidence="2">The sequence shown here is derived from an EMBL/GenBank/DDBJ whole genome shotgun (WGS) entry which is preliminary data.</text>
</comment>
<evidence type="ECO:0000313" key="3">
    <source>
        <dbReference type="Proteomes" id="UP000005341"/>
    </source>
</evidence>
<proteinExistence type="predicted"/>
<dbReference type="InterPro" id="IPR006528">
    <property type="entry name" value="Phage_head_morphogenesis_dom"/>
</dbReference>
<dbReference type="Proteomes" id="UP000005341">
    <property type="component" value="Unassembled WGS sequence"/>
</dbReference>
<name>A0A828PKA8_ACTPL</name>
<feature type="domain" description="Phage head morphogenesis" evidence="1">
    <location>
        <begin position="140"/>
        <end position="246"/>
    </location>
</feature>
<reference evidence="2 3" key="1">
    <citation type="journal article" date="2010" name="J. Bacteriol.">
        <title>Comparative genomic characterization of Actinobacillus pleuropneumoniae.</title>
        <authorList>
            <person name="Xu Z."/>
            <person name="Chen X."/>
            <person name="Li L."/>
            <person name="Li T."/>
            <person name="Wang S."/>
            <person name="Chen H."/>
            <person name="Zhou R."/>
        </authorList>
    </citation>
    <scope>NUCLEOTIDE SEQUENCE [LARGE SCALE GENOMIC DNA]</scope>
    <source>
        <strain evidence="2 3">Femo</strain>
    </source>
</reference>